<keyword evidence="4" id="KW-1134">Transmembrane beta strand</keyword>
<dbReference type="Gene3D" id="1.20.1600.10">
    <property type="entry name" value="Outer membrane efflux proteins (OEP)"/>
    <property type="match status" value="1"/>
</dbReference>
<dbReference type="PANTHER" id="PTHR30026:SF20">
    <property type="entry name" value="OUTER MEMBRANE PROTEIN TOLC"/>
    <property type="match status" value="1"/>
</dbReference>
<sequence>MMSAAMHHLFPVRPLATLVASLALLGGCSVTPKPMSSEEINTRVAHDQLKMFVDQEPVSRAIGFNEAVARALKYNLDYRLKLMESALSNGLADLSRYDMLPNLLLSAGYTSRSNDSGGNSVNIETRDVSLASSTSQERQRTMASAEFSWNVLDFGVSYYRARQQSNQALIADERRQRVIQNLLQEVRSSYWRAVGAQRLAREAEELNTQVYSALARSQEAERQGLVAPRDALSFQRLLLDAMSVLSTRRQELAYAKLELAALMNLAPGTHFELAEPSEAKLPPLPQDLAKIDEVALTHRPELREEDYRARVSADEARRQLLSLMPGLTLSTAFHHDSNKYLYNSSWNESGVQMGMNLLRLLSLPTMRRTHESQKHLDESRRQALSMAVLIQTRVALERYGMALQELELARASSNVDQRMADYARAALASRTDSELQLISARTRALNSEYQRYAAYATAQGAFARVYNSLGLEVIPEDLENTDLDALARSIGDKLSHIEQELFPQITADNAADAPRLPRPDARAQGKADVDSRQLNQLPRMTMIAGQPAQQGAVR</sequence>
<evidence type="ECO:0000313" key="9">
    <source>
        <dbReference type="EMBL" id="SFA89030.1"/>
    </source>
</evidence>
<dbReference type="GO" id="GO:0015562">
    <property type="term" value="F:efflux transmembrane transporter activity"/>
    <property type="evidence" value="ECO:0007669"/>
    <property type="project" value="InterPro"/>
</dbReference>
<keyword evidence="3" id="KW-0813">Transport</keyword>
<accession>A0A1I4GAV8</accession>
<keyword evidence="6" id="KW-0472">Membrane</keyword>
<dbReference type="EMBL" id="FOKJ01000007">
    <property type="protein sequence ID" value="SFA89030.1"/>
    <property type="molecule type" value="Genomic_DNA"/>
</dbReference>
<keyword evidence="5" id="KW-0812">Transmembrane</keyword>
<dbReference type="PANTHER" id="PTHR30026">
    <property type="entry name" value="OUTER MEMBRANE PROTEIN TOLC"/>
    <property type="match status" value="1"/>
</dbReference>
<name>A0A1I4GAV8_9GAMM</name>
<evidence type="ECO:0000256" key="2">
    <source>
        <dbReference type="ARBA" id="ARBA00007613"/>
    </source>
</evidence>
<dbReference type="Proteomes" id="UP000199579">
    <property type="component" value="Unassembled WGS sequence"/>
</dbReference>
<dbReference type="InterPro" id="IPR051906">
    <property type="entry name" value="TolC-like"/>
</dbReference>
<dbReference type="GO" id="GO:0015288">
    <property type="term" value="F:porin activity"/>
    <property type="evidence" value="ECO:0007669"/>
    <property type="project" value="TreeGrafter"/>
</dbReference>
<dbReference type="RefSeq" id="WP_090942883.1">
    <property type="nucleotide sequence ID" value="NZ_FOKJ01000007.1"/>
</dbReference>
<evidence type="ECO:0000256" key="6">
    <source>
        <dbReference type="ARBA" id="ARBA00023136"/>
    </source>
</evidence>
<proteinExistence type="inferred from homology"/>
<keyword evidence="11" id="KW-1185">Reference proteome</keyword>
<dbReference type="Proteomes" id="UP000198861">
    <property type="component" value="Unassembled WGS sequence"/>
</dbReference>
<evidence type="ECO:0000256" key="8">
    <source>
        <dbReference type="SAM" id="MobiDB-lite"/>
    </source>
</evidence>
<evidence type="ECO:0000256" key="7">
    <source>
        <dbReference type="ARBA" id="ARBA00023237"/>
    </source>
</evidence>
<reference evidence="9 11" key="2">
    <citation type="submission" date="2016-10" db="EMBL/GenBank/DDBJ databases">
        <authorList>
            <person name="Varghese N."/>
            <person name="Submissions S."/>
        </authorList>
    </citation>
    <scope>NUCLEOTIDE SEQUENCE [LARGE SCALE GENOMIC DNA]</scope>
    <source>
        <strain evidence="9 11">DSM 282</strain>
    </source>
</reference>
<evidence type="ECO:0000256" key="5">
    <source>
        <dbReference type="ARBA" id="ARBA00022692"/>
    </source>
</evidence>
<dbReference type="GO" id="GO:0009279">
    <property type="term" value="C:cell outer membrane"/>
    <property type="evidence" value="ECO:0007669"/>
    <property type="project" value="UniProtKB-SubCell"/>
</dbReference>
<evidence type="ECO:0000256" key="1">
    <source>
        <dbReference type="ARBA" id="ARBA00004442"/>
    </source>
</evidence>
<evidence type="ECO:0000256" key="3">
    <source>
        <dbReference type="ARBA" id="ARBA00022448"/>
    </source>
</evidence>
<evidence type="ECO:0000313" key="11">
    <source>
        <dbReference type="Proteomes" id="UP000198861"/>
    </source>
</evidence>
<dbReference type="AlphaFoldDB" id="A0A1I4GAV8"/>
<reference evidence="10 12" key="1">
    <citation type="submission" date="2016-10" db="EMBL/GenBank/DDBJ databases">
        <authorList>
            <person name="de Groot N.N."/>
        </authorList>
    </citation>
    <scope>NUCLEOTIDE SEQUENCE [LARGE SCALE GENOMIC DNA]</scope>
    <source>
        <strain evidence="10 12">DSM 381</strain>
    </source>
</reference>
<comment type="similarity">
    <text evidence="2">Belongs to the outer membrane factor (OMF) (TC 1.B.17) family.</text>
</comment>
<comment type="subcellular location">
    <subcellularLocation>
        <location evidence="1">Cell outer membrane</location>
    </subcellularLocation>
</comment>
<dbReference type="SUPFAM" id="SSF56954">
    <property type="entry name" value="Outer membrane efflux proteins (OEP)"/>
    <property type="match status" value="1"/>
</dbReference>
<dbReference type="Pfam" id="PF02321">
    <property type="entry name" value="OEP"/>
    <property type="match status" value="1"/>
</dbReference>
<feature type="region of interest" description="Disordered" evidence="8">
    <location>
        <begin position="506"/>
        <end position="554"/>
    </location>
</feature>
<evidence type="ECO:0000313" key="10">
    <source>
        <dbReference type="EMBL" id="SFL27198.1"/>
    </source>
</evidence>
<gene>
    <name evidence="9" type="ORF">SAMN04244571_00684</name>
    <name evidence="10" type="ORF">SAMN04244574_03757</name>
</gene>
<organism evidence="10 12">
    <name type="scientific">Azotobacter beijerinckii</name>
    <dbReference type="NCBI Taxonomy" id="170623"/>
    <lineage>
        <taxon>Bacteria</taxon>
        <taxon>Pseudomonadati</taxon>
        <taxon>Pseudomonadota</taxon>
        <taxon>Gammaproteobacteria</taxon>
        <taxon>Pseudomonadales</taxon>
        <taxon>Pseudomonadaceae</taxon>
        <taxon>Azotobacter</taxon>
    </lineage>
</organism>
<dbReference type="InterPro" id="IPR003423">
    <property type="entry name" value="OMP_efflux"/>
</dbReference>
<protein>
    <submittedName>
        <fullName evidence="10">Outer membrane protein TolC</fullName>
    </submittedName>
</protein>
<dbReference type="EMBL" id="FOSX01000085">
    <property type="protein sequence ID" value="SFL27198.1"/>
    <property type="molecule type" value="Genomic_DNA"/>
</dbReference>
<evidence type="ECO:0000256" key="4">
    <source>
        <dbReference type="ARBA" id="ARBA00022452"/>
    </source>
</evidence>
<keyword evidence="7" id="KW-0998">Cell outer membrane</keyword>
<feature type="compositionally biased region" description="Basic and acidic residues" evidence="8">
    <location>
        <begin position="515"/>
        <end position="531"/>
    </location>
</feature>
<dbReference type="GO" id="GO:1990281">
    <property type="term" value="C:efflux pump complex"/>
    <property type="evidence" value="ECO:0007669"/>
    <property type="project" value="TreeGrafter"/>
</dbReference>
<evidence type="ECO:0000313" key="12">
    <source>
        <dbReference type="Proteomes" id="UP000199579"/>
    </source>
</evidence>